<evidence type="ECO:0000259" key="1">
    <source>
        <dbReference type="PROSITE" id="PS51186"/>
    </source>
</evidence>
<dbReference type="InterPro" id="IPR051554">
    <property type="entry name" value="Acetyltransferase_Eis"/>
</dbReference>
<dbReference type="InterPro" id="IPR041380">
    <property type="entry name" value="Acetyltransf_17"/>
</dbReference>
<dbReference type="PANTHER" id="PTHR37817:SF1">
    <property type="entry name" value="N-ACETYLTRANSFERASE EIS"/>
    <property type="match status" value="1"/>
</dbReference>
<comment type="caution">
    <text evidence="2">The sequence shown here is derived from an EMBL/GenBank/DDBJ whole genome shotgun (WGS) entry which is preliminary data.</text>
</comment>
<dbReference type="Pfam" id="PF13530">
    <property type="entry name" value="SCP2_2"/>
    <property type="match status" value="1"/>
</dbReference>
<dbReference type="EMBL" id="JAHLPM010000003">
    <property type="protein sequence ID" value="MBU5437280.1"/>
    <property type="molecule type" value="Genomic_DNA"/>
</dbReference>
<accession>A0ABS6E2Z7</accession>
<dbReference type="PROSITE" id="PS51186">
    <property type="entry name" value="GNAT"/>
    <property type="match status" value="1"/>
</dbReference>
<organism evidence="2 3">
    <name type="scientific">Tissierella simiarum</name>
    <dbReference type="NCBI Taxonomy" id="2841534"/>
    <lineage>
        <taxon>Bacteria</taxon>
        <taxon>Bacillati</taxon>
        <taxon>Bacillota</taxon>
        <taxon>Tissierellia</taxon>
        <taxon>Tissierellales</taxon>
        <taxon>Tissierellaceae</taxon>
        <taxon>Tissierella</taxon>
    </lineage>
</organism>
<dbReference type="RefSeq" id="WP_216517240.1">
    <property type="nucleotide sequence ID" value="NZ_JAHLPM010000003.1"/>
</dbReference>
<dbReference type="Proteomes" id="UP000749471">
    <property type="component" value="Unassembled WGS sequence"/>
</dbReference>
<dbReference type="Pfam" id="PF17668">
    <property type="entry name" value="Acetyltransf_17"/>
    <property type="match status" value="1"/>
</dbReference>
<keyword evidence="2" id="KW-0808">Transferase</keyword>
<dbReference type="InterPro" id="IPR025559">
    <property type="entry name" value="Eis_dom"/>
</dbReference>
<name>A0ABS6E2Z7_9FIRM</name>
<evidence type="ECO:0000313" key="3">
    <source>
        <dbReference type="Proteomes" id="UP000749471"/>
    </source>
</evidence>
<dbReference type="Pfam" id="PF13527">
    <property type="entry name" value="Acetyltransf_9"/>
    <property type="match status" value="1"/>
</dbReference>
<keyword evidence="3" id="KW-1185">Reference proteome</keyword>
<feature type="domain" description="N-acetyltransferase" evidence="1">
    <location>
        <begin position="2"/>
        <end position="152"/>
    </location>
</feature>
<proteinExistence type="predicted"/>
<dbReference type="GO" id="GO:0016746">
    <property type="term" value="F:acyltransferase activity"/>
    <property type="evidence" value="ECO:0007669"/>
    <property type="project" value="UniProtKB-KW"/>
</dbReference>
<dbReference type="InterPro" id="IPR000182">
    <property type="entry name" value="GNAT_dom"/>
</dbReference>
<sequence>MKSIKELSSELDFTIFTDIVGNAYPGFNIETEEQKKRFLENSMKVQKENPFVTFYGVFEEDKMLGGMRFHDFKMNLLSTKINVGGIGLIAVDLLYKKEKVAKTIVTNFIEHYKNLGVSMVMLYPFRPDFYKKMGFGFGTSMNQYRVKPSYLPKGNSKSNIRYATKDDSSKLVDCYNRIYEKTNGLIEKHEREFAALFNNPKSKVVAYYKDNEIKGYMIYEFKLSEKTFINDIVVNQLLFENTESLMELMTFLNSQSDQIRYIIFNIQDEDFRFLLENPANDSDNIFTPVYHECSIQGTGLMYRVINTKGIINELAGHNFNNENCKLKITVNDNFIMGNNGSIIVEFIKGFASISTDEEYDVEISLDIADFSSLITCSVTFNSLYKYGRASISDENYLKRVNNIFASAEKPICLTIF</sequence>
<gene>
    <name evidence="2" type="ORF">KQI42_04620</name>
</gene>
<evidence type="ECO:0000313" key="2">
    <source>
        <dbReference type="EMBL" id="MBU5437280.1"/>
    </source>
</evidence>
<dbReference type="PANTHER" id="PTHR37817">
    <property type="entry name" value="N-ACETYLTRANSFERASE EIS"/>
    <property type="match status" value="1"/>
</dbReference>
<keyword evidence="2" id="KW-0012">Acyltransferase</keyword>
<reference evidence="2 3" key="1">
    <citation type="submission" date="2021-06" db="EMBL/GenBank/DDBJ databases">
        <authorList>
            <person name="Sun Q."/>
            <person name="Li D."/>
        </authorList>
    </citation>
    <scope>NUCLEOTIDE SEQUENCE [LARGE SCALE GENOMIC DNA]</scope>
    <source>
        <strain evidence="2 3">MSJ-40</strain>
    </source>
</reference>
<dbReference type="EC" id="2.3.1.-" evidence="2"/>
<protein>
    <submittedName>
        <fullName evidence="2">GNAT family N-acetyltransferase</fullName>
        <ecNumber evidence="2">2.3.1.-</ecNumber>
    </submittedName>
</protein>